<sequence length="464" mass="48475">MSTAQAGRDLSAFFAPRSVAIVGASARPTSSGGAILHMMEEAGFAGALYPINPKGGEMYGRQALPDLRALPSPVDLVVIAIRPDFILDAVTEAADTGHKAILILPGGFAEAGDEGAERQAALDALAEKHDLIIAGPNCGGIISLGDQTRLAATFFRDLPPGGPIAFISQSGALAEEMIAHAVACRVPLGRVVSVGNSMHLGVEDHLRHLGDDPETGAILLYLESARDMASLAATARSVSCSKPIVALIPGRTQKGLDAAKAHTGASASSDAAIDALCRDAGIVRVKSLRDLQLAARGLGFFPKGFGKRALILSNSGGPGVLTTDEATLSGLDLVDLPAPMAAALKDALPKEASVRNPLDLLADAREDRFGETLAIAMAHRAAFDVILMIHVVPFMVDADPVIARLAEKAAACDLPLMHSMMGTLEQRDRWFANMEQAGVPMFSNSEDMARTAGILAQCYSVRDH</sequence>
<gene>
    <name evidence="6" type="ORF">JCM17846_24430</name>
</gene>
<dbReference type="Gene3D" id="3.40.50.261">
    <property type="entry name" value="Succinyl-CoA synthetase domains"/>
    <property type="match status" value="2"/>
</dbReference>
<keyword evidence="3" id="KW-0547">Nucleotide-binding</keyword>
<keyword evidence="7" id="KW-1185">Reference proteome</keyword>
<name>A0A5A7N8U5_9PROT</name>
<dbReference type="GO" id="GO:0005524">
    <property type="term" value="F:ATP binding"/>
    <property type="evidence" value="ECO:0007669"/>
    <property type="project" value="UniProtKB-KW"/>
</dbReference>
<dbReference type="Proteomes" id="UP000324996">
    <property type="component" value="Unassembled WGS sequence"/>
</dbReference>
<evidence type="ECO:0000256" key="3">
    <source>
        <dbReference type="ARBA" id="ARBA00022741"/>
    </source>
</evidence>
<dbReference type="InterPro" id="IPR016102">
    <property type="entry name" value="Succinyl-CoA_synth-like"/>
</dbReference>
<reference evidence="6 7" key="1">
    <citation type="submission" date="2019-09" db="EMBL/GenBank/DDBJ databases">
        <title>NBRP : Genome information of microbial organism related human and environment.</title>
        <authorList>
            <person name="Hattori M."/>
            <person name="Oshima K."/>
            <person name="Inaba H."/>
            <person name="Suda W."/>
            <person name="Sakamoto M."/>
            <person name="Iino T."/>
            <person name="Kitahara M."/>
            <person name="Oshida Y."/>
            <person name="Iida T."/>
            <person name="Kudo T."/>
            <person name="Itoh T."/>
            <person name="Ohkuma M."/>
        </authorList>
    </citation>
    <scope>NUCLEOTIDE SEQUENCE [LARGE SCALE GENOMIC DNA]</scope>
    <source>
        <strain evidence="6 7">Q-1</strain>
    </source>
</reference>
<keyword evidence="2" id="KW-0436">Ligase</keyword>
<dbReference type="SUPFAM" id="SSF51735">
    <property type="entry name" value="NAD(P)-binding Rossmann-fold domains"/>
    <property type="match status" value="1"/>
</dbReference>
<dbReference type="InterPro" id="IPR036291">
    <property type="entry name" value="NAD(P)-bd_dom_sf"/>
</dbReference>
<dbReference type="InterPro" id="IPR003781">
    <property type="entry name" value="CoA-bd"/>
</dbReference>
<dbReference type="Gene3D" id="3.40.50.720">
    <property type="entry name" value="NAD(P)-binding Rossmann-like Domain"/>
    <property type="match status" value="1"/>
</dbReference>
<dbReference type="RefSeq" id="WP_052371220.1">
    <property type="nucleotide sequence ID" value="NZ_BKCN01000013.1"/>
</dbReference>
<evidence type="ECO:0000313" key="7">
    <source>
        <dbReference type="Proteomes" id="UP000324996"/>
    </source>
</evidence>
<organism evidence="6 7">
    <name type="scientific">Iodidimonas nitroreducens</name>
    <dbReference type="NCBI Taxonomy" id="1236968"/>
    <lineage>
        <taxon>Bacteria</taxon>
        <taxon>Pseudomonadati</taxon>
        <taxon>Pseudomonadota</taxon>
        <taxon>Alphaproteobacteria</taxon>
        <taxon>Iodidimonadales</taxon>
        <taxon>Iodidimonadaceae</taxon>
        <taxon>Iodidimonas</taxon>
    </lineage>
</organism>
<proteinExistence type="predicted"/>
<evidence type="ECO:0000259" key="5">
    <source>
        <dbReference type="SMART" id="SM00881"/>
    </source>
</evidence>
<dbReference type="Pfam" id="PF13380">
    <property type="entry name" value="CoA_binding_2"/>
    <property type="match status" value="1"/>
</dbReference>
<feature type="domain" description="CoA-binding" evidence="5">
    <location>
        <begin position="13"/>
        <end position="108"/>
    </location>
</feature>
<dbReference type="InterPro" id="IPR043938">
    <property type="entry name" value="Ligase_CoA_dom"/>
</dbReference>
<accession>A0A5A7N8U5</accession>
<evidence type="ECO:0000256" key="1">
    <source>
        <dbReference type="ARBA" id="ARBA00022532"/>
    </source>
</evidence>
<dbReference type="SMART" id="SM00881">
    <property type="entry name" value="CoA_binding"/>
    <property type="match status" value="1"/>
</dbReference>
<dbReference type="InterPro" id="IPR051538">
    <property type="entry name" value="Acyl-CoA_Synth/Transferase"/>
</dbReference>
<dbReference type="Pfam" id="PF13607">
    <property type="entry name" value="Succ_CoA_lig"/>
    <property type="match status" value="1"/>
</dbReference>
<protein>
    <recommendedName>
        <fullName evidence="5">CoA-binding domain-containing protein</fullName>
    </recommendedName>
</protein>
<dbReference type="PANTHER" id="PTHR43334">
    <property type="entry name" value="ACETATE--COA LIGASE [ADP-FORMING]"/>
    <property type="match status" value="1"/>
</dbReference>
<dbReference type="SUPFAM" id="SSF52210">
    <property type="entry name" value="Succinyl-CoA synthetase domains"/>
    <property type="match status" value="2"/>
</dbReference>
<comment type="caution">
    <text evidence="6">The sequence shown here is derived from an EMBL/GenBank/DDBJ whole genome shotgun (WGS) entry which is preliminary data.</text>
</comment>
<dbReference type="Pfam" id="PF19045">
    <property type="entry name" value="Ligase_CoA_2"/>
    <property type="match status" value="1"/>
</dbReference>
<dbReference type="EMBL" id="BKCN01000013">
    <property type="protein sequence ID" value="GER04761.1"/>
    <property type="molecule type" value="Genomic_DNA"/>
</dbReference>
<evidence type="ECO:0000256" key="4">
    <source>
        <dbReference type="ARBA" id="ARBA00022840"/>
    </source>
</evidence>
<dbReference type="AlphaFoldDB" id="A0A5A7N8U5"/>
<evidence type="ECO:0000313" key="6">
    <source>
        <dbReference type="EMBL" id="GER04761.1"/>
    </source>
</evidence>
<dbReference type="GO" id="GO:0043758">
    <property type="term" value="F:acetate-CoA ligase (ADP-forming) activity"/>
    <property type="evidence" value="ECO:0007669"/>
    <property type="project" value="InterPro"/>
</dbReference>
<keyword evidence="1" id="KW-0816">Tricarboxylic acid cycle</keyword>
<evidence type="ECO:0000256" key="2">
    <source>
        <dbReference type="ARBA" id="ARBA00022598"/>
    </source>
</evidence>
<keyword evidence="4" id="KW-0067">ATP-binding</keyword>
<dbReference type="GO" id="GO:0006099">
    <property type="term" value="P:tricarboxylic acid cycle"/>
    <property type="evidence" value="ECO:0007669"/>
    <property type="project" value="UniProtKB-KW"/>
</dbReference>
<dbReference type="PANTHER" id="PTHR43334:SF1">
    <property type="entry name" value="3-HYDROXYPROPIONATE--COA LIGASE [ADP-FORMING]"/>
    <property type="match status" value="1"/>
</dbReference>
<dbReference type="InterPro" id="IPR032875">
    <property type="entry name" value="Succ_CoA_lig_flav_dom"/>
</dbReference>